<sequence length="228" mass="25053">MQWQAASRQQLTPAGFKPDKSNWGSPAGFESDKSNWGLPAGFEPDKSYWGWNWLERWMAVRPWENRFIDINLKDGLKARENESADAQDVPMSQLISTEKKPVSNIGNGKIGPLLCSNSNISIEKSATSPSRLVSSRSFKPVAKKLVEEATSRPNVGSRSHSNPRERSTLADKQGKKRLSLPAGGAQPAKQLSRAGVKSTTTAPKPVKAKNQLNGNHIKPTKFNPQTAH</sequence>
<evidence type="ECO:0000313" key="3">
    <source>
        <dbReference type="Proteomes" id="UP001318860"/>
    </source>
</evidence>
<evidence type="ECO:0000313" key="2">
    <source>
        <dbReference type="EMBL" id="KAK6163652.1"/>
    </source>
</evidence>
<organism evidence="2 3">
    <name type="scientific">Rehmannia glutinosa</name>
    <name type="common">Chinese foxglove</name>
    <dbReference type="NCBI Taxonomy" id="99300"/>
    <lineage>
        <taxon>Eukaryota</taxon>
        <taxon>Viridiplantae</taxon>
        <taxon>Streptophyta</taxon>
        <taxon>Embryophyta</taxon>
        <taxon>Tracheophyta</taxon>
        <taxon>Spermatophyta</taxon>
        <taxon>Magnoliopsida</taxon>
        <taxon>eudicotyledons</taxon>
        <taxon>Gunneridae</taxon>
        <taxon>Pentapetalae</taxon>
        <taxon>asterids</taxon>
        <taxon>lamiids</taxon>
        <taxon>Lamiales</taxon>
        <taxon>Orobanchaceae</taxon>
        <taxon>Rehmannieae</taxon>
        <taxon>Rehmannia</taxon>
    </lineage>
</organism>
<accession>A0ABR0XWV0</accession>
<feature type="compositionally biased region" description="Basic and acidic residues" evidence="1">
    <location>
        <begin position="162"/>
        <end position="173"/>
    </location>
</feature>
<dbReference type="EMBL" id="JABTTQ020000001">
    <property type="protein sequence ID" value="KAK6163652.1"/>
    <property type="molecule type" value="Genomic_DNA"/>
</dbReference>
<reference evidence="2 3" key="1">
    <citation type="journal article" date="2021" name="Comput. Struct. Biotechnol. J.">
        <title>De novo genome assembly of the potent medicinal plant Rehmannia glutinosa using nanopore technology.</title>
        <authorList>
            <person name="Ma L."/>
            <person name="Dong C."/>
            <person name="Song C."/>
            <person name="Wang X."/>
            <person name="Zheng X."/>
            <person name="Niu Y."/>
            <person name="Chen S."/>
            <person name="Feng W."/>
        </authorList>
    </citation>
    <scope>NUCLEOTIDE SEQUENCE [LARGE SCALE GENOMIC DNA]</scope>
    <source>
        <strain evidence="2">DH-2019</strain>
    </source>
</reference>
<comment type="caution">
    <text evidence="2">The sequence shown here is derived from an EMBL/GenBank/DDBJ whole genome shotgun (WGS) entry which is preliminary data.</text>
</comment>
<feature type="region of interest" description="Disordered" evidence="1">
    <location>
        <begin position="146"/>
        <end position="228"/>
    </location>
</feature>
<proteinExistence type="predicted"/>
<feature type="region of interest" description="Disordered" evidence="1">
    <location>
        <begin position="1"/>
        <end position="36"/>
    </location>
</feature>
<keyword evidence="3" id="KW-1185">Reference proteome</keyword>
<dbReference type="Proteomes" id="UP001318860">
    <property type="component" value="Unassembled WGS sequence"/>
</dbReference>
<gene>
    <name evidence="2" type="ORF">DH2020_000516</name>
</gene>
<feature type="compositionally biased region" description="Polar residues" evidence="1">
    <location>
        <begin position="151"/>
        <end position="160"/>
    </location>
</feature>
<protein>
    <submittedName>
        <fullName evidence="2">Uncharacterized protein</fullName>
    </submittedName>
</protein>
<evidence type="ECO:0000256" key="1">
    <source>
        <dbReference type="SAM" id="MobiDB-lite"/>
    </source>
</evidence>
<feature type="compositionally biased region" description="Polar residues" evidence="1">
    <location>
        <begin position="1"/>
        <end position="12"/>
    </location>
</feature>
<name>A0ABR0XWV0_REHGL</name>